<keyword evidence="5" id="KW-1185">Reference proteome</keyword>
<dbReference type="STRING" id="501024.RTCCBAU85039_4662"/>
<reference evidence="3 5" key="2">
    <citation type="submission" date="2016-10" db="EMBL/GenBank/DDBJ databases">
        <authorList>
            <person name="Varghese N."/>
            <person name="Submissions S."/>
        </authorList>
    </citation>
    <scope>NUCLEOTIDE SEQUENCE [LARGE SCALE GENOMIC DNA]</scope>
    <source>
        <strain evidence="3 5">CGMCC 1.7071</strain>
    </source>
</reference>
<reference evidence="2" key="3">
    <citation type="submission" date="2016-10" db="EMBL/GenBank/DDBJ databases">
        <authorList>
            <person name="de Groot N.N."/>
        </authorList>
    </citation>
    <scope>NUCLEOTIDE SEQUENCE [LARGE SCALE GENOMIC DNA]</scope>
    <source>
        <strain evidence="2">CCBAU85039</strain>
    </source>
</reference>
<dbReference type="AlphaFoldDB" id="A0A1H8MV84"/>
<accession>A0A1H8MV84</accession>
<proteinExistence type="predicted"/>
<gene>
    <name evidence="2" type="ORF">RTCCBAU85039_4662</name>
    <name evidence="3" type="ORF">SAMN05216228_101380</name>
</gene>
<evidence type="ECO:0000313" key="2">
    <source>
        <dbReference type="EMBL" id="SEI11391.1"/>
    </source>
</evidence>
<dbReference type="EMBL" id="FNXB01000031">
    <property type="protein sequence ID" value="SEI11391.1"/>
    <property type="molecule type" value="Genomic_DNA"/>
</dbReference>
<evidence type="ECO:0000313" key="3">
    <source>
        <dbReference type="EMBL" id="SEO21189.1"/>
    </source>
</evidence>
<dbReference type="Gene3D" id="1.10.530.10">
    <property type="match status" value="1"/>
</dbReference>
<protein>
    <submittedName>
        <fullName evidence="2 3">Chitinase</fullName>
    </submittedName>
</protein>
<organism evidence="2 4">
    <name type="scientific">Rhizobium tibeticum</name>
    <dbReference type="NCBI Taxonomy" id="501024"/>
    <lineage>
        <taxon>Bacteria</taxon>
        <taxon>Pseudomonadati</taxon>
        <taxon>Pseudomonadota</taxon>
        <taxon>Alphaproteobacteria</taxon>
        <taxon>Hyphomicrobiales</taxon>
        <taxon>Rhizobiaceae</taxon>
        <taxon>Rhizobium/Agrobacterium group</taxon>
        <taxon>Rhizobium</taxon>
    </lineage>
</organism>
<dbReference type="SUPFAM" id="SSF53955">
    <property type="entry name" value="Lysozyme-like"/>
    <property type="match status" value="1"/>
</dbReference>
<sequence length="125" mass="13843">MNVLVTAQHICVAALKPVNEANMNSVLVELDRYGGDFGMDRVHRVVQYLAQLMHESGDFRYDREIWGPTLAQSRYDTRTDLGNTLTLDGDGKKYRAAPACSSPARQTTRHSTISATGKVSVRLTS</sequence>
<name>A0A1H8MV84_9HYPH</name>
<evidence type="ECO:0000313" key="5">
    <source>
        <dbReference type="Proteomes" id="UP000198939"/>
    </source>
</evidence>
<dbReference type="EMBL" id="FOCV01000013">
    <property type="protein sequence ID" value="SEO21189.1"/>
    <property type="molecule type" value="Genomic_DNA"/>
</dbReference>
<reference evidence="4" key="1">
    <citation type="submission" date="2016-10" db="EMBL/GenBank/DDBJ databases">
        <authorList>
            <person name="Wibberg D."/>
        </authorList>
    </citation>
    <scope>NUCLEOTIDE SEQUENCE [LARGE SCALE GENOMIC DNA]</scope>
</reference>
<evidence type="ECO:0000256" key="1">
    <source>
        <dbReference type="SAM" id="MobiDB-lite"/>
    </source>
</evidence>
<dbReference type="InterPro" id="IPR023346">
    <property type="entry name" value="Lysozyme-like_dom_sf"/>
</dbReference>
<evidence type="ECO:0000313" key="4">
    <source>
        <dbReference type="Proteomes" id="UP000183063"/>
    </source>
</evidence>
<feature type="region of interest" description="Disordered" evidence="1">
    <location>
        <begin position="96"/>
        <end position="125"/>
    </location>
</feature>
<feature type="compositionally biased region" description="Polar residues" evidence="1">
    <location>
        <begin position="103"/>
        <end position="125"/>
    </location>
</feature>
<dbReference type="Proteomes" id="UP000198939">
    <property type="component" value="Unassembled WGS sequence"/>
</dbReference>
<dbReference type="Proteomes" id="UP000183063">
    <property type="component" value="Unassembled WGS sequence"/>
</dbReference>
<dbReference type="RefSeq" id="WP_072378966.1">
    <property type="nucleotide sequence ID" value="NZ_FNXB01000031.1"/>
</dbReference>